<keyword evidence="2" id="KW-0418">Kinase</keyword>
<dbReference type="EMBL" id="MCIB01000007">
    <property type="protein sequence ID" value="RKD33158.1"/>
    <property type="molecule type" value="Genomic_DNA"/>
</dbReference>
<evidence type="ECO:0000313" key="2">
    <source>
        <dbReference type="EMBL" id="RKD33158.1"/>
    </source>
</evidence>
<accession>A0A419T6Z6</accession>
<sequence>MKRISLFKEIFDKVEGDVQKIEGKASDSVLSKNTIKYETKVRNLERMCYIMESMILKKKRNGIVYAGFQKLSRTEGVWDRFLKMAINVDKIYVFGVNDKKPQSHPNIEFINLPPNHPLVREWFLVIDVKFMRNMMVAYDKDGFGTKPLDTDRNFIGAKTVNLKHIDKAVKLLNEIIQ</sequence>
<dbReference type="GO" id="GO:0016301">
    <property type="term" value="F:kinase activity"/>
    <property type="evidence" value="ECO:0007669"/>
    <property type="project" value="UniProtKB-KW"/>
</dbReference>
<proteinExistence type="predicted"/>
<keyword evidence="3" id="KW-1185">Reference proteome</keyword>
<keyword evidence="2" id="KW-0808">Transferase</keyword>
<organism evidence="2 3">
    <name type="scientific">Thermohalobacter berrensis</name>
    <dbReference type="NCBI Taxonomy" id="99594"/>
    <lineage>
        <taxon>Bacteria</taxon>
        <taxon>Bacillati</taxon>
        <taxon>Bacillota</taxon>
        <taxon>Tissierellia</taxon>
        <taxon>Tissierellales</taxon>
        <taxon>Thermohalobacteraceae</taxon>
        <taxon>Thermohalobacter</taxon>
    </lineage>
</organism>
<reference evidence="2 3" key="1">
    <citation type="submission" date="2016-08" db="EMBL/GenBank/DDBJ databases">
        <title>Novel Firmicutes and Novel Genomes.</title>
        <authorList>
            <person name="Poppleton D.I."/>
            <person name="Gribaldo S."/>
        </authorList>
    </citation>
    <scope>NUCLEOTIDE SEQUENCE [LARGE SCALE GENOMIC DNA]</scope>
    <source>
        <strain evidence="2 3">CTT3</strain>
    </source>
</reference>
<dbReference type="AlphaFoldDB" id="A0A419T6Z6"/>
<name>A0A419T6Z6_9FIRM</name>
<dbReference type="Pfam" id="PF10069">
    <property type="entry name" value="DICT"/>
    <property type="match status" value="1"/>
</dbReference>
<dbReference type="OrthoDB" id="2963498at2"/>
<dbReference type="InterPro" id="IPR019278">
    <property type="entry name" value="DICT_dom"/>
</dbReference>
<dbReference type="RefSeq" id="WP_120167910.1">
    <property type="nucleotide sequence ID" value="NZ_MCIB01000007.1"/>
</dbReference>
<comment type="caution">
    <text evidence="2">The sequence shown here is derived from an EMBL/GenBank/DDBJ whole genome shotgun (WGS) entry which is preliminary data.</text>
</comment>
<gene>
    <name evidence="2" type="ORF">BET03_09570</name>
</gene>
<evidence type="ECO:0000259" key="1">
    <source>
        <dbReference type="Pfam" id="PF10069"/>
    </source>
</evidence>
<dbReference type="Proteomes" id="UP000284177">
    <property type="component" value="Unassembled WGS sequence"/>
</dbReference>
<feature type="domain" description="DICT" evidence="1">
    <location>
        <begin position="42"/>
        <end position="138"/>
    </location>
</feature>
<evidence type="ECO:0000313" key="3">
    <source>
        <dbReference type="Proteomes" id="UP000284177"/>
    </source>
</evidence>
<protein>
    <submittedName>
        <fullName evidence="2">Histidine kinase</fullName>
    </submittedName>
</protein>